<accession>A0A0C2GM18</accession>
<evidence type="ECO:0000313" key="2">
    <source>
        <dbReference type="Proteomes" id="UP000054047"/>
    </source>
</evidence>
<dbReference type="OrthoDB" id="43654at2759"/>
<protein>
    <recommendedName>
        <fullName evidence="3">SCP domain-containing protein</fullName>
    </recommendedName>
</protein>
<keyword evidence="2" id="KW-1185">Reference proteome</keyword>
<name>A0A0C2GM18_9BILA</name>
<evidence type="ECO:0008006" key="3">
    <source>
        <dbReference type="Google" id="ProtNLM"/>
    </source>
</evidence>
<reference evidence="1 2" key="1">
    <citation type="submission" date="2013-12" db="EMBL/GenBank/DDBJ databases">
        <title>Draft genome of the parsitic nematode Ancylostoma duodenale.</title>
        <authorList>
            <person name="Mitreva M."/>
        </authorList>
    </citation>
    <scope>NUCLEOTIDE SEQUENCE [LARGE SCALE GENOMIC DNA]</scope>
    <source>
        <strain evidence="1 2">Zhejiang</strain>
    </source>
</reference>
<dbReference type="InterPro" id="IPR035940">
    <property type="entry name" value="CAP_sf"/>
</dbReference>
<dbReference type="Gene3D" id="3.40.33.10">
    <property type="entry name" value="CAP"/>
    <property type="match status" value="1"/>
</dbReference>
<dbReference type="EMBL" id="KN731392">
    <property type="protein sequence ID" value="KIH59999.1"/>
    <property type="molecule type" value="Genomic_DNA"/>
</dbReference>
<dbReference type="SUPFAM" id="SSF55797">
    <property type="entry name" value="PR-1-like"/>
    <property type="match status" value="1"/>
</dbReference>
<organism evidence="1 2">
    <name type="scientific">Ancylostoma duodenale</name>
    <dbReference type="NCBI Taxonomy" id="51022"/>
    <lineage>
        <taxon>Eukaryota</taxon>
        <taxon>Metazoa</taxon>
        <taxon>Ecdysozoa</taxon>
        <taxon>Nematoda</taxon>
        <taxon>Chromadorea</taxon>
        <taxon>Rhabditida</taxon>
        <taxon>Rhabditina</taxon>
        <taxon>Rhabditomorpha</taxon>
        <taxon>Strongyloidea</taxon>
        <taxon>Ancylostomatidae</taxon>
        <taxon>Ancylostomatinae</taxon>
        <taxon>Ancylostoma</taxon>
    </lineage>
</organism>
<dbReference type="Proteomes" id="UP000054047">
    <property type="component" value="Unassembled WGS sequence"/>
</dbReference>
<sequence length="68" mass="7700">MVWGETDRVGCGIHHCYGDKGDRKKQTLVVCNYLVFGNIANHTIYEIGEPCKKCPVGYTCENYLCKKV</sequence>
<proteinExistence type="predicted"/>
<gene>
    <name evidence="1" type="ORF">ANCDUO_09758</name>
</gene>
<dbReference type="AlphaFoldDB" id="A0A0C2GM18"/>
<evidence type="ECO:0000313" key="1">
    <source>
        <dbReference type="EMBL" id="KIH59999.1"/>
    </source>
</evidence>